<feature type="domain" description="Glycoside hydrolase family 31 TIM barrel" evidence="3">
    <location>
        <begin position="222"/>
        <end position="543"/>
    </location>
</feature>
<sequence length="763" mass="86642">MSGSSQALKTGVIEIACGEGTYTIAALTNNVIKVSYQDTLTSESKQYAAVLSEPIAMQLEEQDNHIVAKTQGVKLEITRSPFSINFCDEQTGSKLKGGEFSRKEGIASFKFGLKNHEAMYGMGSRGMQMNRRGHKLLNYNSHEPGNGMGFEVMNYSIPHLASSEQYMLLFDNPARAWMDIGKTQTDALEYTSEGGNMVYYFVNGQSFEELMGEYTQLTGKQPLPPLWAMGYIQSRFGYRTQQEATEELDKLLEAGYPVDAMILDLYWFSDHEKPKCMGNLDFNQKHWPKPKEMIQYFASKGVKTIPITEPFFTTNSDHYKDLRNNELLVKNRAGEVRTLPEFFWGEAALLDIFKPEAQAWMWERYKYMKQYGFDGWWVDLCEPEIHPEDMVHVNGKAAEVHGIFGHQWAQMLFEGYAKDYPEERVFQLSRAGFAGSQRFGVVPWSGDVRRSWDGLKAQPLIMLSVGMSGIGYMHSDAGGFIYGEKDPELYTRWMQYAVFTPVVRPHACGEIYPEPTFWSEEVQNHIKLFINLRYQLLPYNYTLAWKNSVTGMPLARPLFTQFANVPDTVEDQYMWGDSILVAPVLDKGIRNRNVYLPKGNWYDFWNHQFLQGDSTINVGLTMDSIPVYVKSGSIIPTTPEVQSTSFYTGETLQMTYYVGSENSQTQLYFDDGKTNNAYERGMYELVTIAATVNKGEIILSTQVAGKGYGGAPKKRLYVFELIGLAQAPKEVSIAGKALSHEWNQEKNTVSFETDLNDDVIIAI</sequence>
<dbReference type="Gene3D" id="3.20.20.80">
    <property type="entry name" value="Glycosidases"/>
    <property type="match status" value="1"/>
</dbReference>
<evidence type="ECO:0000259" key="5">
    <source>
        <dbReference type="Pfam" id="PF17137"/>
    </source>
</evidence>
<dbReference type="eggNOG" id="COG1501">
    <property type="taxonomic scope" value="Bacteria"/>
</dbReference>
<dbReference type="InterPro" id="IPR025887">
    <property type="entry name" value="Glyco_hydro_31_N_dom"/>
</dbReference>
<accession>A1ZWA9</accession>
<dbReference type="Proteomes" id="UP000004095">
    <property type="component" value="Unassembled WGS sequence"/>
</dbReference>
<evidence type="ECO:0000259" key="4">
    <source>
        <dbReference type="Pfam" id="PF13802"/>
    </source>
</evidence>
<dbReference type="Pfam" id="PF01055">
    <property type="entry name" value="Glyco_hydro_31_2nd"/>
    <property type="match status" value="1"/>
</dbReference>
<dbReference type="Gene3D" id="2.60.40.1760">
    <property type="entry name" value="glycosyl hydrolase (family 31)"/>
    <property type="match status" value="1"/>
</dbReference>
<dbReference type="Gene3D" id="2.60.40.1180">
    <property type="entry name" value="Golgi alpha-mannosidase II"/>
    <property type="match status" value="2"/>
</dbReference>
<dbReference type="SUPFAM" id="SSF51011">
    <property type="entry name" value="Glycosyl hydrolase domain"/>
    <property type="match status" value="1"/>
</dbReference>
<comment type="similarity">
    <text evidence="1 2">Belongs to the glycosyl hydrolase 31 family.</text>
</comment>
<dbReference type="PANTHER" id="PTHR43863">
    <property type="entry name" value="HYDROLASE, PUTATIVE (AFU_ORTHOLOGUE AFUA_1G03140)-RELATED"/>
    <property type="match status" value="1"/>
</dbReference>
<gene>
    <name evidence="7" type="ORF">M23134_04528</name>
</gene>
<dbReference type="InterPro" id="IPR011013">
    <property type="entry name" value="Gal_mutarotase_sf_dom"/>
</dbReference>
<dbReference type="SUPFAM" id="SSF74650">
    <property type="entry name" value="Galactose mutarotase-like"/>
    <property type="match status" value="1"/>
</dbReference>
<dbReference type="Pfam" id="PF21365">
    <property type="entry name" value="Glyco_hydro_31_3rd"/>
    <property type="match status" value="1"/>
</dbReference>
<dbReference type="SUPFAM" id="SSF51445">
    <property type="entry name" value="(Trans)glycosidases"/>
    <property type="match status" value="1"/>
</dbReference>
<name>A1ZWA9_MICM2</name>
<evidence type="ECO:0000313" key="7">
    <source>
        <dbReference type="EMBL" id="EAY25347.1"/>
    </source>
</evidence>
<dbReference type="Pfam" id="PF13802">
    <property type="entry name" value="Gal_mutarotas_2"/>
    <property type="match status" value="1"/>
</dbReference>
<dbReference type="GO" id="GO:0030246">
    <property type="term" value="F:carbohydrate binding"/>
    <property type="evidence" value="ECO:0007669"/>
    <property type="project" value="InterPro"/>
</dbReference>
<dbReference type="PANTHER" id="PTHR43863:SF2">
    <property type="entry name" value="MALTASE-GLUCOAMYLASE"/>
    <property type="match status" value="1"/>
</dbReference>
<keyword evidence="2 7" id="KW-0378">Hydrolase</keyword>
<dbReference type="Pfam" id="PF17137">
    <property type="entry name" value="DUF5110"/>
    <property type="match status" value="1"/>
</dbReference>
<dbReference type="InterPro" id="IPR048395">
    <property type="entry name" value="Glyco_hydro_31_C"/>
</dbReference>
<dbReference type="InterPro" id="IPR017853">
    <property type="entry name" value="GH"/>
</dbReference>
<proteinExistence type="inferred from homology"/>
<keyword evidence="8" id="KW-1185">Reference proteome</keyword>
<feature type="domain" description="Glycosyl hydrolase family 31 C-terminal" evidence="6">
    <location>
        <begin position="551"/>
        <end position="635"/>
    </location>
</feature>
<dbReference type="CDD" id="cd14752">
    <property type="entry name" value="GH31_N"/>
    <property type="match status" value="1"/>
</dbReference>
<evidence type="ECO:0000259" key="3">
    <source>
        <dbReference type="Pfam" id="PF01055"/>
    </source>
</evidence>
<dbReference type="InterPro" id="IPR013780">
    <property type="entry name" value="Glyco_hydro_b"/>
</dbReference>
<evidence type="ECO:0000313" key="8">
    <source>
        <dbReference type="Proteomes" id="UP000004095"/>
    </source>
</evidence>
<feature type="domain" description="DUF5110" evidence="5">
    <location>
        <begin position="652"/>
        <end position="723"/>
    </location>
</feature>
<organism evidence="7 8">
    <name type="scientific">Microscilla marina ATCC 23134</name>
    <dbReference type="NCBI Taxonomy" id="313606"/>
    <lineage>
        <taxon>Bacteria</taxon>
        <taxon>Pseudomonadati</taxon>
        <taxon>Bacteroidota</taxon>
        <taxon>Cytophagia</taxon>
        <taxon>Cytophagales</taxon>
        <taxon>Microscillaceae</taxon>
        <taxon>Microscilla</taxon>
    </lineage>
</organism>
<keyword evidence="2" id="KW-0326">Glycosidase</keyword>
<protein>
    <submittedName>
        <fullName evidence="7">Glycosyl hydrolase, family 31</fullName>
    </submittedName>
</protein>
<evidence type="ECO:0000259" key="6">
    <source>
        <dbReference type="Pfam" id="PF21365"/>
    </source>
</evidence>
<evidence type="ECO:0000256" key="1">
    <source>
        <dbReference type="ARBA" id="ARBA00007806"/>
    </source>
</evidence>
<dbReference type="CDD" id="cd06598">
    <property type="entry name" value="GH31_transferase_CtsZ"/>
    <property type="match status" value="1"/>
</dbReference>
<dbReference type="InterPro" id="IPR000322">
    <property type="entry name" value="Glyco_hydro_31_TIM"/>
</dbReference>
<dbReference type="InterPro" id="IPR033403">
    <property type="entry name" value="DUF5110"/>
</dbReference>
<dbReference type="GO" id="GO:0004553">
    <property type="term" value="F:hydrolase activity, hydrolyzing O-glycosyl compounds"/>
    <property type="evidence" value="ECO:0007669"/>
    <property type="project" value="InterPro"/>
</dbReference>
<dbReference type="GO" id="GO:0005975">
    <property type="term" value="P:carbohydrate metabolic process"/>
    <property type="evidence" value="ECO:0007669"/>
    <property type="project" value="InterPro"/>
</dbReference>
<dbReference type="AlphaFoldDB" id="A1ZWA9"/>
<dbReference type="InterPro" id="IPR051816">
    <property type="entry name" value="Glycosyl_Hydrolase_31"/>
</dbReference>
<comment type="caution">
    <text evidence="7">The sequence shown here is derived from an EMBL/GenBank/DDBJ whole genome shotgun (WGS) entry which is preliminary data.</text>
</comment>
<feature type="domain" description="Glycoside hydrolase family 31 N-terminal" evidence="4">
    <location>
        <begin position="22"/>
        <end position="179"/>
    </location>
</feature>
<reference evidence="7 8" key="1">
    <citation type="submission" date="2007-01" db="EMBL/GenBank/DDBJ databases">
        <authorList>
            <person name="Haygood M."/>
            <person name="Podell S."/>
            <person name="Anderson C."/>
            <person name="Hopkinson B."/>
            <person name="Roe K."/>
            <person name="Barbeau K."/>
            <person name="Gaasterland T."/>
            <person name="Ferriera S."/>
            <person name="Johnson J."/>
            <person name="Kravitz S."/>
            <person name="Beeson K."/>
            <person name="Sutton G."/>
            <person name="Rogers Y.-H."/>
            <person name="Friedman R."/>
            <person name="Frazier M."/>
            <person name="Venter J.C."/>
        </authorList>
    </citation>
    <scope>NUCLEOTIDE SEQUENCE [LARGE SCALE GENOMIC DNA]</scope>
    <source>
        <strain evidence="7 8">ATCC 23134</strain>
    </source>
</reference>
<dbReference type="EMBL" id="AAWS01000050">
    <property type="protein sequence ID" value="EAY25347.1"/>
    <property type="molecule type" value="Genomic_DNA"/>
</dbReference>
<evidence type="ECO:0000256" key="2">
    <source>
        <dbReference type="RuleBase" id="RU361185"/>
    </source>
</evidence>